<comment type="caution">
    <text evidence="7">The sequence shown here is derived from an EMBL/GenBank/DDBJ whole genome shotgun (WGS) entry which is preliminary data.</text>
</comment>
<keyword evidence="3" id="KW-0378">Hydrolase</keyword>
<keyword evidence="2" id="KW-0479">Metal-binding</keyword>
<dbReference type="PANTHER" id="PTHR42693:SF33">
    <property type="entry name" value="ARYLSULFATASE"/>
    <property type="match status" value="1"/>
</dbReference>
<evidence type="ECO:0000259" key="6">
    <source>
        <dbReference type="Pfam" id="PF00884"/>
    </source>
</evidence>
<comment type="similarity">
    <text evidence="1">Belongs to the sulfatase family.</text>
</comment>
<dbReference type="PROSITE" id="PS00149">
    <property type="entry name" value="SULFATASE_2"/>
    <property type="match status" value="1"/>
</dbReference>
<evidence type="ECO:0000256" key="3">
    <source>
        <dbReference type="ARBA" id="ARBA00022801"/>
    </source>
</evidence>
<gene>
    <name evidence="7" type="ORF">GCM10023333_34690</name>
</gene>
<organism evidence="7 8">
    <name type="scientific">Ferrimonas pelagia</name>
    <dbReference type="NCBI Taxonomy" id="1177826"/>
    <lineage>
        <taxon>Bacteria</taxon>
        <taxon>Pseudomonadati</taxon>
        <taxon>Pseudomonadota</taxon>
        <taxon>Gammaproteobacteria</taxon>
        <taxon>Alteromonadales</taxon>
        <taxon>Ferrimonadaceae</taxon>
        <taxon>Ferrimonas</taxon>
    </lineage>
</organism>
<dbReference type="PANTHER" id="PTHR42693">
    <property type="entry name" value="ARYLSULFATASE FAMILY MEMBER"/>
    <property type="match status" value="1"/>
</dbReference>
<dbReference type="InterPro" id="IPR017850">
    <property type="entry name" value="Alkaline_phosphatase_core_sf"/>
</dbReference>
<dbReference type="InterPro" id="IPR000917">
    <property type="entry name" value="Sulfatase_N"/>
</dbReference>
<feature type="signal peptide" evidence="5">
    <location>
        <begin position="1"/>
        <end position="22"/>
    </location>
</feature>
<evidence type="ECO:0000256" key="1">
    <source>
        <dbReference type="ARBA" id="ARBA00008779"/>
    </source>
</evidence>
<evidence type="ECO:0000256" key="5">
    <source>
        <dbReference type="SAM" id="SignalP"/>
    </source>
</evidence>
<keyword evidence="8" id="KW-1185">Reference proteome</keyword>
<protein>
    <recommendedName>
        <fullName evidence="6">Sulfatase N-terminal domain-containing protein</fullName>
    </recommendedName>
</protein>
<evidence type="ECO:0000313" key="7">
    <source>
        <dbReference type="EMBL" id="GAA4898373.1"/>
    </source>
</evidence>
<keyword evidence="5" id="KW-0732">Signal</keyword>
<dbReference type="SUPFAM" id="SSF53649">
    <property type="entry name" value="Alkaline phosphatase-like"/>
    <property type="match status" value="1"/>
</dbReference>
<dbReference type="Proteomes" id="UP001499988">
    <property type="component" value="Unassembled WGS sequence"/>
</dbReference>
<dbReference type="Gene3D" id="3.30.1120.10">
    <property type="match status" value="1"/>
</dbReference>
<dbReference type="PROSITE" id="PS00523">
    <property type="entry name" value="SULFATASE_1"/>
    <property type="match status" value="1"/>
</dbReference>
<evidence type="ECO:0000313" key="8">
    <source>
        <dbReference type="Proteomes" id="UP001499988"/>
    </source>
</evidence>
<dbReference type="Pfam" id="PF00884">
    <property type="entry name" value="Sulfatase"/>
    <property type="match status" value="1"/>
</dbReference>
<name>A0ABP9FC91_9GAMM</name>
<dbReference type="InterPro" id="IPR024607">
    <property type="entry name" value="Sulfatase_CS"/>
</dbReference>
<evidence type="ECO:0000256" key="2">
    <source>
        <dbReference type="ARBA" id="ARBA00022723"/>
    </source>
</evidence>
<dbReference type="InterPro" id="IPR050738">
    <property type="entry name" value="Sulfatase"/>
</dbReference>
<dbReference type="EMBL" id="BAABJZ010000100">
    <property type="protein sequence ID" value="GAA4898373.1"/>
    <property type="molecule type" value="Genomic_DNA"/>
</dbReference>
<keyword evidence="4" id="KW-0106">Calcium</keyword>
<proteinExistence type="inferred from homology"/>
<reference evidence="8" key="1">
    <citation type="journal article" date="2019" name="Int. J. Syst. Evol. Microbiol.">
        <title>The Global Catalogue of Microorganisms (GCM) 10K type strain sequencing project: providing services to taxonomists for standard genome sequencing and annotation.</title>
        <authorList>
            <consortium name="The Broad Institute Genomics Platform"/>
            <consortium name="The Broad Institute Genome Sequencing Center for Infectious Disease"/>
            <person name="Wu L."/>
            <person name="Ma J."/>
        </authorList>
    </citation>
    <scope>NUCLEOTIDE SEQUENCE [LARGE SCALE GENOMIC DNA]</scope>
    <source>
        <strain evidence="8">JCM 18401</strain>
    </source>
</reference>
<dbReference type="RefSeq" id="WP_345336732.1">
    <property type="nucleotide sequence ID" value="NZ_BAABJZ010000100.1"/>
</dbReference>
<evidence type="ECO:0000256" key="4">
    <source>
        <dbReference type="ARBA" id="ARBA00022837"/>
    </source>
</evidence>
<feature type="domain" description="Sulfatase N-terminal" evidence="6">
    <location>
        <begin position="31"/>
        <end position="350"/>
    </location>
</feature>
<dbReference type="Gene3D" id="3.40.720.10">
    <property type="entry name" value="Alkaline Phosphatase, subunit A"/>
    <property type="match status" value="1"/>
</dbReference>
<sequence length="483" mass="53444">MPLANICAGAVALGLCAPALGAAQHSAAQQPNIIVIYSDDQGMGDVGYHGIDDIKTPNIDKLAAGGIHFPQAYVSASVCGPSRAGLMTGVHQQRFGVYGNFKDNQIPHDQPLMTEMMQGFGYQTAMIGKWHMGNPTGTPNERGADFFYGFRTASHNYYKSDAEEGGRPYLSPIYRNEIAEPPIQEKNGYLTELLTEEAVGFIDRNADKPFFLHLAHFATHHPWTAPQSYIDRVQDLDASDDRKVFAAMALAMDDGIGEVVDALKRHGVYDNTLIFFMSDNGSPARPAELARGEYITSSPGIYNGSKGDTYEGGIRVPFLMHWPAGLPAGGVYEHPVMNLDIMPTINALLGGDEGGAGPVKFDGVDLMPYLLGAKPADQRPHELMHWRRDDDYAIRDGDWKLTWNDNHGPQTIRLYNIADDPGEWHDLAYKMPEKTQQLKDRFDAWEAELPINKLGPKPTNRNLDYHKGHRVNVMKFNNAMADQ</sequence>
<accession>A0ABP9FC91</accession>
<feature type="chain" id="PRO_5046377794" description="Sulfatase N-terminal domain-containing protein" evidence="5">
    <location>
        <begin position="23"/>
        <end position="483"/>
    </location>
</feature>